<accession>M7SJR5</accession>
<sequence length="1062" mass="121673">MSADASREVVPRLVAEGGEEGSIQAQSIFSVDTPEELVQFRTSEVERLREDVNTPVTQLVTALLQLGVSLADYPDLGDPEPPFREAKEFIDNDAGLPYSLERQVLVRTWGRVLQRKKEFDAADTLFTAALDETKHSRGREHPWTLELQNNLGCLRTAAGVCIVSFLRGEASKLEAELVGTLHELTQSYGTQDSSAKEVASHLVSIYQRMGNHDRAVDISERFGVDAPEDYEIRPFEDSFIPGLVPRRRFTEISSDYTEDGELPIELLRNVLDVVDPSWGRYSVQVLSWTREKIKKWTGMDVYTFCEAVGLPADWGIITRREVLLEQAAAAGHIEAVELLLHKMSEASSTADEAALVKAFHRAVESGNEDVIRLFLNHGVDLFATDDTGQLALHKAAELGLEDAFTELLAWVDDIDLRNSDGDTALEVALRENREHIIREVMIEKGALIASSKSTMNTSAKKKPDEFQVEVLDEMFYTGFDATIVDFYVDRKHEVEEHSVQTKPVEATLMKNLTEVSENEERYSDLMTKEMWQNQLHESLHGAFHSPCSHTVLYMPYIHWESNSMKKEMDDAIKNVEKGHRDKWKNVAKLFTKYISSRKRNESRDSTRRSYSNDSVSVEETRPEPDLRLLETYLHLSGAPPLHVRRTFDQFQYYMNDDTAARDADQVVSRYFERRHPGATVPIMMVDQLWMWIIDNSIMNRFPIRRWGEGGIVKEKRAIFNMRNVLHSILDRLKMKVRDPIWTVYDLADMIIVRCLGLHSDSTQWENERHRYLEIFEHSINYVTDEEIRLFNYFADGGRVGEKAKKRSSKEAEEEKDTLNGLRQLKIFLSEVLEKGFDPDESQAIVDSAANAKRRWDVEEKDIEEIFDISNEIELLKEIKDIRDELNILRTLYEQQGRVVSSYHHVSDERTRPSGMVGAIRRLTGIVEKMDSDAQRPYKALEDLLDLKQKQANVSEARIARVSGNTITVFTIVTIIFLPASFMAAFFALPIAEYPFVDELFHLDYAIKWTMFKRVIQWGKEYRAAKKETRRTETSGEEGGTGRGGTEMAKFAWPVDNPEISFF</sequence>
<dbReference type="Gene3D" id="1.25.40.10">
    <property type="entry name" value="Tetratricopeptide repeat domain"/>
    <property type="match status" value="1"/>
</dbReference>
<dbReference type="Gene3D" id="1.20.58.340">
    <property type="entry name" value="Magnesium transport protein CorA, transmembrane region"/>
    <property type="match status" value="1"/>
</dbReference>
<feature type="compositionally biased region" description="Polar residues" evidence="2">
    <location>
        <begin position="608"/>
        <end position="617"/>
    </location>
</feature>
<dbReference type="OMA" id="QWENERH"/>
<evidence type="ECO:0000256" key="1">
    <source>
        <dbReference type="PROSITE-ProRule" id="PRU00023"/>
    </source>
</evidence>
<feature type="transmembrane region" description="Helical" evidence="3">
    <location>
        <begin position="966"/>
        <end position="988"/>
    </location>
</feature>
<dbReference type="HOGENOM" id="CLU_289021_0_0_1"/>
<evidence type="ECO:0000313" key="4">
    <source>
        <dbReference type="EMBL" id="EMR64563.1"/>
    </source>
</evidence>
<dbReference type="InterPro" id="IPR002523">
    <property type="entry name" value="MgTranspt_CorA/ZnTranspt_ZntB"/>
</dbReference>
<evidence type="ECO:0000256" key="2">
    <source>
        <dbReference type="SAM" id="MobiDB-lite"/>
    </source>
</evidence>
<dbReference type="GO" id="GO:0016020">
    <property type="term" value="C:membrane"/>
    <property type="evidence" value="ECO:0007669"/>
    <property type="project" value="InterPro"/>
</dbReference>
<proteinExistence type="predicted"/>
<dbReference type="InterPro" id="IPR002110">
    <property type="entry name" value="Ankyrin_rpt"/>
</dbReference>
<name>M7SJR5_EUTLA</name>
<dbReference type="OrthoDB" id="341259at2759"/>
<keyword evidence="5" id="KW-1185">Reference proteome</keyword>
<dbReference type="PANTHER" id="PTHR47685:SF1">
    <property type="entry name" value="MAGNESIUM TRANSPORT PROTEIN CORA"/>
    <property type="match status" value="1"/>
</dbReference>
<dbReference type="Proteomes" id="UP000012174">
    <property type="component" value="Unassembled WGS sequence"/>
</dbReference>
<dbReference type="SMART" id="SM00248">
    <property type="entry name" value="ANK"/>
    <property type="match status" value="4"/>
</dbReference>
<dbReference type="KEGG" id="ela:UCREL1_8474"/>
<dbReference type="EMBL" id="KB707045">
    <property type="protein sequence ID" value="EMR64563.1"/>
    <property type="molecule type" value="Genomic_DNA"/>
</dbReference>
<dbReference type="Gene3D" id="1.25.40.20">
    <property type="entry name" value="Ankyrin repeat-containing domain"/>
    <property type="match status" value="1"/>
</dbReference>
<dbReference type="PROSITE" id="PS50088">
    <property type="entry name" value="ANK_REPEAT"/>
    <property type="match status" value="1"/>
</dbReference>
<dbReference type="GO" id="GO:0046873">
    <property type="term" value="F:metal ion transmembrane transporter activity"/>
    <property type="evidence" value="ECO:0007669"/>
    <property type="project" value="InterPro"/>
</dbReference>
<keyword evidence="1" id="KW-0040">ANK repeat</keyword>
<dbReference type="AlphaFoldDB" id="M7SJR5"/>
<feature type="region of interest" description="Disordered" evidence="2">
    <location>
        <begin position="601"/>
        <end position="622"/>
    </location>
</feature>
<evidence type="ECO:0000256" key="3">
    <source>
        <dbReference type="SAM" id="Phobius"/>
    </source>
</evidence>
<dbReference type="SUPFAM" id="SSF48403">
    <property type="entry name" value="Ankyrin repeat"/>
    <property type="match status" value="1"/>
</dbReference>
<evidence type="ECO:0000313" key="5">
    <source>
        <dbReference type="Proteomes" id="UP000012174"/>
    </source>
</evidence>
<dbReference type="InterPro" id="IPR036770">
    <property type="entry name" value="Ankyrin_rpt-contain_sf"/>
</dbReference>
<dbReference type="Pfam" id="PF12796">
    <property type="entry name" value="Ank_2"/>
    <property type="match status" value="1"/>
</dbReference>
<organism evidence="4 5">
    <name type="scientific">Eutypa lata (strain UCR-EL1)</name>
    <name type="common">Grapevine dieback disease fungus</name>
    <name type="synonym">Eutypa armeniacae</name>
    <dbReference type="NCBI Taxonomy" id="1287681"/>
    <lineage>
        <taxon>Eukaryota</taxon>
        <taxon>Fungi</taxon>
        <taxon>Dikarya</taxon>
        <taxon>Ascomycota</taxon>
        <taxon>Pezizomycotina</taxon>
        <taxon>Sordariomycetes</taxon>
        <taxon>Xylariomycetidae</taxon>
        <taxon>Xylariales</taxon>
        <taxon>Diatrypaceae</taxon>
        <taxon>Eutypa</taxon>
    </lineage>
</organism>
<keyword evidence="3" id="KW-0472">Membrane</keyword>
<keyword evidence="3" id="KW-0812">Transmembrane</keyword>
<dbReference type="PANTHER" id="PTHR47685">
    <property type="entry name" value="MAGNESIUM TRANSPORT PROTEIN CORA"/>
    <property type="match status" value="1"/>
</dbReference>
<keyword evidence="3" id="KW-1133">Transmembrane helix</keyword>
<protein>
    <submittedName>
        <fullName evidence="4">Putative ankyrin repeat protein</fullName>
    </submittedName>
</protein>
<dbReference type="Pfam" id="PF01544">
    <property type="entry name" value="CorA"/>
    <property type="match status" value="1"/>
</dbReference>
<dbReference type="eggNOG" id="KOG0504">
    <property type="taxonomic scope" value="Eukaryota"/>
</dbReference>
<reference evidence="5" key="1">
    <citation type="journal article" date="2013" name="Genome Announc.">
        <title>Draft genome sequence of the grapevine dieback fungus Eutypa lata UCR-EL1.</title>
        <authorList>
            <person name="Blanco-Ulate B."/>
            <person name="Rolshausen P.E."/>
            <person name="Cantu D."/>
        </authorList>
    </citation>
    <scope>NUCLEOTIDE SEQUENCE [LARGE SCALE GENOMIC DNA]</scope>
    <source>
        <strain evidence="5">UCR-EL1</strain>
    </source>
</reference>
<feature type="repeat" description="ANK" evidence="1">
    <location>
        <begin position="358"/>
        <end position="386"/>
    </location>
</feature>
<dbReference type="InterPro" id="IPR011990">
    <property type="entry name" value="TPR-like_helical_dom_sf"/>
</dbReference>
<dbReference type="InterPro" id="IPR050829">
    <property type="entry name" value="CorA_MIT"/>
</dbReference>
<gene>
    <name evidence="4" type="ORF">UCREL1_8474</name>
</gene>